<evidence type="ECO:0000256" key="1">
    <source>
        <dbReference type="ARBA" id="ARBA00022801"/>
    </source>
</evidence>
<dbReference type="Gene3D" id="3.30.565.10">
    <property type="entry name" value="Histidine kinase-like ATPase, C-terminal domain"/>
    <property type="match status" value="1"/>
</dbReference>
<protein>
    <submittedName>
        <fullName evidence="4">Serine phosphatase RsbU</fullName>
    </submittedName>
</protein>
<evidence type="ECO:0000259" key="2">
    <source>
        <dbReference type="SMART" id="SM00065"/>
    </source>
</evidence>
<proteinExistence type="predicted"/>
<evidence type="ECO:0000259" key="3">
    <source>
        <dbReference type="SMART" id="SM00331"/>
    </source>
</evidence>
<dbReference type="RefSeq" id="WP_052131962.1">
    <property type="nucleotide sequence ID" value="NZ_JRAA01000001.1"/>
</dbReference>
<dbReference type="AlphaFoldDB" id="A0A0B0H6R3"/>
<dbReference type="GO" id="GO:0016791">
    <property type="term" value="F:phosphatase activity"/>
    <property type="evidence" value="ECO:0007669"/>
    <property type="project" value="TreeGrafter"/>
</dbReference>
<dbReference type="PANTHER" id="PTHR43156:SF2">
    <property type="entry name" value="STAGE II SPORULATION PROTEIN E"/>
    <property type="match status" value="1"/>
</dbReference>
<dbReference type="SUPFAM" id="SSF55874">
    <property type="entry name" value="ATPase domain of HSP90 chaperone/DNA topoisomerase II/histidine kinase"/>
    <property type="match status" value="1"/>
</dbReference>
<dbReference type="Gene3D" id="3.30.450.40">
    <property type="match status" value="1"/>
</dbReference>
<evidence type="ECO:0000313" key="5">
    <source>
        <dbReference type="Proteomes" id="UP000030856"/>
    </source>
</evidence>
<dbReference type="eggNOG" id="COG2208">
    <property type="taxonomic scope" value="Bacteria"/>
</dbReference>
<dbReference type="eggNOG" id="COG2172">
    <property type="taxonomic scope" value="Bacteria"/>
</dbReference>
<dbReference type="SMART" id="SM00065">
    <property type="entry name" value="GAF"/>
    <property type="match status" value="1"/>
</dbReference>
<dbReference type="EMBL" id="JRAA01000001">
    <property type="protein sequence ID" value="KHF25848.1"/>
    <property type="molecule type" value="Genomic_DNA"/>
</dbReference>
<keyword evidence="1" id="KW-0378">Hydrolase</keyword>
<dbReference type="InterPro" id="IPR003594">
    <property type="entry name" value="HATPase_dom"/>
</dbReference>
<dbReference type="Pfam" id="PF01590">
    <property type="entry name" value="GAF"/>
    <property type="match status" value="1"/>
</dbReference>
<dbReference type="SUPFAM" id="SSF55781">
    <property type="entry name" value="GAF domain-like"/>
    <property type="match status" value="1"/>
</dbReference>
<sequence length="563" mass="61039">MEKEQKELLADKIGGLGQAHIEVLADMAQSFAESLDIDDTLRTALRKTMQYLDAEAGSVFLLVDNDEILECRASEGPVDITGLRLPAGQGIVGQTVQENDTLIIRDVSKSKSFNVAVDEDTGFQTRSILCAPLTVRGERLGALELINKQGSDGLFSDRDRSFLSALASSAALAMLNARMAADLVEQEKVRKELEMAREIQNSLLPPMPPQDAPIHGLNIPARGVSGDLYLFFPLSNGRLFFALGDVSGKGIHAALFMAKTVSLIRALAKLEHSPGKLFARLNDEIRETASRGMFITLAAGTFDPASGKVCMTNAGHEPPLFRNIDGEYVAYPADAPPLGILPDLVFEEVEIMLEGGALYLFTDGMTEGFDSEGQALGVAGVKAAIEQHQNLNPQARIQAMVEPLTDTDTQLRDDITLLVVEHQPIQVLAKIEVSALPTNLKGLRDGLREVLVENEIDKALVEKLVLAVGEAVMNVVQHGFDGGGAEGRITLEVCKERDGLLFRLMDNAPSMDPAEVTPRDLDDIRPGGLGTHFIRELMDSVEFMPPPAGSGNLLEMRKRIELL</sequence>
<accession>A0A0B0H6R3</accession>
<dbReference type="SMART" id="SM00331">
    <property type="entry name" value="PP2C_SIG"/>
    <property type="match status" value="1"/>
</dbReference>
<dbReference type="SUPFAM" id="SSF81606">
    <property type="entry name" value="PP2C-like"/>
    <property type="match status" value="1"/>
</dbReference>
<organism evidence="4 5">
    <name type="scientific">Solemya velum gill symbiont</name>
    <dbReference type="NCBI Taxonomy" id="2340"/>
    <lineage>
        <taxon>Bacteria</taxon>
        <taxon>Pseudomonadati</taxon>
        <taxon>Pseudomonadota</taxon>
        <taxon>Gammaproteobacteria</taxon>
        <taxon>sulfur-oxidizing symbionts</taxon>
    </lineage>
</organism>
<comment type="caution">
    <text evidence="4">The sequence shown here is derived from an EMBL/GenBank/DDBJ whole genome shotgun (WGS) entry which is preliminary data.</text>
</comment>
<dbReference type="InterPro" id="IPR052016">
    <property type="entry name" value="Bact_Sigma-Reg"/>
</dbReference>
<gene>
    <name evidence="4" type="primary">rsbU</name>
    <name evidence="4" type="ORF">JV46_19820</name>
</gene>
<name>A0A0B0H6R3_SOVGS</name>
<dbReference type="OrthoDB" id="9811749at2"/>
<dbReference type="Proteomes" id="UP000030856">
    <property type="component" value="Unassembled WGS sequence"/>
</dbReference>
<keyword evidence="5" id="KW-1185">Reference proteome</keyword>
<evidence type="ECO:0000313" key="4">
    <source>
        <dbReference type="EMBL" id="KHF25848.1"/>
    </source>
</evidence>
<dbReference type="Pfam" id="PF13581">
    <property type="entry name" value="HATPase_c_2"/>
    <property type="match status" value="1"/>
</dbReference>
<dbReference type="InterPro" id="IPR001932">
    <property type="entry name" value="PPM-type_phosphatase-like_dom"/>
</dbReference>
<dbReference type="eggNOG" id="COG2203">
    <property type="taxonomic scope" value="Bacteria"/>
</dbReference>
<dbReference type="PANTHER" id="PTHR43156">
    <property type="entry name" value="STAGE II SPORULATION PROTEIN E-RELATED"/>
    <property type="match status" value="1"/>
</dbReference>
<dbReference type="InterPro" id="IPR029016">
    <property type="entry name" value="GAF-like_dom_sf"/>
</dbReference>
<dbReference type="InterPro" id="IPR003018">
    <property type="entry name" value="GAF"/>
</dbReference>
<dbReference type="Pfam" id="PF07228">
    <property type="entry name" value="SpoIIE"/>
    <property type="match status" value="1"/>
</dbReference>
<dbReference type="CDD" id="cd16936">
    <property type="entry name" value="HATPase_RsbW-like"/>
    <property type="match status" value="1"/>
</dbReference>
<dbReference type="InterPro" id="IPR036890">
    <property type="entry name" value="HATPase_C_sf"/>
</dbReference>
<reference evidence="4 5" key="1">
    <citation type="journal article" date="2014" name="BMC Genomics">
        <title>The genome of the intracellular bacterium of the coastal bivalve, Solemya velum: a blueprint for thriving in and out of symbiosis.</title>
        <authorList>
            <person name="Dmytrenko O."/>
            <person name="Russell S.L."/>
            <person name="Loo W.T."/>
            <person name="Fontanez K.M."/>
            <person name="Liao L."/>
            <person name="Roeselers G."/>
            <person name="Sharma R."/>
            <person name="Stewart F.J."/>
            <person name="Newton I.L."/>
            <person name="Woyke T."/>
            <person name="Wu D."/>
            <person name="Lang J.M."/>
            <person name="Eisen J.A."/>
            <person name="Cavanaugh C.M."/>
        </authorList>
    </citation>
    <scope>NUCLEOTIDE SEQUENCE [LARGE SCALE GENOMIC DNA]</scope>
    <source>
        <strain evidence="4 5">WH</strain>
    </source>
</reference>
<dbReference type="STRING" id="2340.JV46_19820"/>
<dbReference type="Gene3D" id="3.60.40.10">
    <property type="entry name" value="PPM-type phosphatase domain"/>
    <property type="match status" value="1"/>
</dbReference>
<feature type="domain" description="PPM-type phosphatase" evidence="3">
    <location>
        <begin position="209"/>
        <end position="422"/>
    </location>
</feature>
<dbReference type="InterPro" id="IPR036457">
    <property type="entry name" value="PPM-type-like_dom_sf"/>
</dbReference>
<feature type="domain" description="GAF" evidence="2">
    <location>
        <begin position="36"/>
        <end position="184"/>
    </location>
</feature>